<dbReference type="Proteomes" id="UP000467428">
    <property type="component" value="Chromosome"/>
</dbReference>
<keyword evidence="2" id="KW-1185">Reference proteome</keyword>
<sequence length="67" mass="7605">MDPMRDFALLTTDRIAPETVEQAAARYAADARMHEHRSAQPGYDSVRESALASWAYEHSLQLLRSRS</sequence>
<dbReference type="EMBL" id="AP022593">
    <property type="protein sequence ID" value="BBY48730.1"/>
    <property type="molecule type" value="Genomic_DNA"/>
</dbReference>
<accession>A0A7I7RWZ1</accession>
<reference evidence="1 2" key="1">
    <citation type="journal article" date="2019" name="Emerg. Microbes Infect.">
        <title>Comprehensive subspecies identification of 175 nontuberculous mycobacteria species based on 7547 genomic profiles.</title>
        <authorList>
            <person name="Matsumoto Y."/>
            <person name="Kinjo T."/>
            <person name="Motooka D."/>
            <person name="Nabeya D."/>
            <person name="Jung N."/>
            <person name="Uechi K."/>
            <person name="Horii T."/>
            <person name="Iida T."/>
            <person name="Fujita J."/>
            <person name="Nakamura S."/>
        </authorList>
    </citation>
    <scope>NUCLEOTIDE SEQUENCE [LARGE SCALE GENOMIC DNA]</scope>
    <source>
        <strain evidence="1 2">JCM 18538</strain>
    </source>
</reference>
<gene>
    <name evidence="1" type="ORF">MARA_21980</name>
</gene>
<evidence type="ECO:0000313" key="2">
    <source>
        <dbReference type="Proteomes" id="UP000467428"/>
    </source>
</evidence>
<protein>
    <submittedName>
        <fullName evidence="1">Uncharacterized protein</fullName>
    </submittedName>
</protein>
<geneLocation type="plasmid" evidence="2">
    <name>pjcm18538 dna</name>
</geneLocation>
<dbReference type="RefSeq" id="WP_163918471.1">
    <property type="nucleotide sequence ID" value="NZ_AP022593.1"/>
</dbReference>
<dbReference type="AlphaFoldDB" id="A0A7I7RWZ1"/>
<name>A0A7I7RWZ1_9MYCO</name>
<proteinExistence type="predicted"/>
<organism evidence="1 2">
    <name type="scientific">Mycolicibacterium arabiense</name>
    <dbReference type="NCBI Taxonomy" id="1286181"/>
    <lineage>
        <taxon>Bacteria</taxon>
        <taxon>Bacillati</taxon>
        <taxon>Actinomycetota</taxon>
        <taxon>Actinomycetes</taxon>
        <taxon>Mycobacteriales</taxon>
        <taxon>Mycobacteriaceae</taxon>
        <taxon>Mycolicibacterium</taxon>
    </lineage>
</organism>
<evidence type="ECO:0000313" key="1">
    <source>
        <dbReference type="EMBL" id="BBY48730.1"/>
    </source>
</evidence>
<dbReference type="KEGG" id="marz:MARA_21980"/>